<evidence type="ECO:0000256" key="1">
    <source>
        <dbReference type="SAM" id="MobiDB-lite"/>
    </source>
</evidence>
<keyword evidence="3" id="KW-1185">Reference proteome</keyword>
<evidence type="ECO:0000313" key="3">
    <source>
        <dbReference type="Proteomes" id="UP000314294"/>
    </source>
</evidence>
<dbReference type="Proteomes" id="UP000314294">
    <property type="component" value="Unassembled WGS sequence"/>
</dbReference>
<comment type="caution">
    <text evidence="2">The sequence shown here is derived from an EMBL/GenBank/DDBJ whole genome shotgun (WGS) entry which is preliminary data.</text>
</comment>
<gene>
    <name evidence="2" type="ORF">EYF80_002927</name>
</gene>
<protein>
    <submittedName>
        <fullName evidence="2">Uncharacterized protein</fullName>
    </submittedName>
</protein>
<feature type="region of interest" description="Disordered" evidence="1">
    <location>
        <begin position="91"/>
        <end position="243"/>
    </location>
</feature>
<feature type="compositionally biased region" description="Polar residues" evidence="1">
    <location>
        <begin position="222"/>
        <end position="231"/>
    </location>
</feature>
<feature type="compositionally biased region" description="Polar residues" evidence="1">
    <location>
        <begin position="162"/>
        <end position="192"/>
    </location>
</feature>
<evidence type="ECO:0000313" key="2">
    <source>
        <dbReference type="EMBL" id="TNN86744.1"/>
    </source>
</evidence>
<sequence>MAFQKAKDLKKYTQKRKIMRQDGVRVTGRVRWAADLRTVCLGCRAGSSVHPRVNTSLSTPTRAGRGESSYEEILLHRADVRNVSFFERGQSWSRTTSEPQEPSDRRGPEAVGGVDLRAVGPADRRGPGAVGGVDLRAPGAVGPADRRGPGAVDLRAPGAVEASTSEPQEPTSEPSVMRTSEVQESSEASTSEPSDRRTSEVQESSEASTSEPSDLRTPEPQNPLSLPTTTPVPRDPSAEGRPWFPVPLPRSVIRQLAANCYNSANSVKSADGANSVYMRGNRRVGALLLTTPSFSGKLHLQELCLINCQHGAVQIPSENLANSLIFKYGHKEKTSSASSECVPAHLYPAEALE</sequence>
<feature type="compositionally biased region" description="Polar residues" evidence="1">
    <location>
        <begin position="201"/>
        <end position="212"/>
    </location>
</feature>
<feature type="compositionally biased region" description="Polar residues" evidence="1">
    <location>
        <begin position="91"/>
        <end position="100"/>
    </location>
</feature>
<organism evidence="2 3">
    <name type="scientific">Liparis tanakae</name>
    <name type="common">Tanaka's snailfish</name>
    <dbReference type="NCBI Taxonomy" id="230148"/>
    <lineage>
        <taxon>Eukaryota</taxon>
        <taxon>Metazoa</taxon>
        <taxon>Chordata</taxon>
        <taxon>Craniata</taxon>
        <taxon>Vertebrata</taxon>
        <taxon>Euteleostomi</taxon>
        <taxon>Actinopterygii</taxon>
        <taxon>Neopterygii</taxon>
        <taxon>Teleostei</taxon>
        <taxon>Neoteleostei</taxon>
        <taxon>Acanthomorphata</taxon>
        <taxon>Eupercaria</taxon>
        <taxon>Perciformes</taxon>
        <taxon>Cottioidei</taxon>
        <taxon>Cottales</taxon>
        <taxon>Liparidae</taxon>
        <taxon>Liparis</taxon>
    </lineage>
</organism>
<accession>A0A4Z2JAB4</accession>
<proteinExistence type="predicted"/>
<name>A0A4Z2JAB4_9TELE</name>
<dbReference type="AlphaFoldDB" id="A0A4Z2JAB4"/>
<reference evidence="2 3" key="1">
    <citation type="submission" date="2019-03" db="EMBL/GenBank/DDBJ databases">
        <title>First draft genome of Liparis tanakae, snailfish: a comprehensive survey of snailfish specific genes.</title>
        <authorList>
            <person name="Kim W."/>
            <person name="Song I."/>
            <person name="Jeong J.-H."/>
            <person name="Kim D."/>
            <person name="Kim S."/>
            <person name="Ryu S."/>
            <person name="Song J.Y."/>
            <person name="Lee S.K."/>
        </authorList>
    </citation>
    <scope>NUCLEOTIDE SEQUENCE [LARGE SCALE GENOMIC DNA]</scope>
    <source>
        <tissue evidence="2">Muscle</tissue>
    </source>
</reference>
<dbReference type="EMBL" id="SRLO01000013">
    <property type="protein sequence ID" value="TNN86744.1"/>
    <property type="molecule type" value="Genomic_DNA"/>
</dbReference>